<comment type="caution">
    <text evidence="1">The sequence shown here is derived from an EMBL/GenBank/DDBJ whole genome shotgun (WGS) entry which is preliminary data.</text>
</comment>
<reference evidence="1" key="1">
    <citation type="journal article" date="2015" name="Nature">
        <title>Complex archaea that bridge the gap between prokaryotes and eukaryotes.</title>
        <authorList>
            <person name="Spang A."/>
            <person name="Saw J.H."/>
            <person name="Jorgensen S.L."/>
            <person name="Zaremba-Niedzwiedzka K."/>
            <person name="Martijn J."/>
            <person name="Lind A.E."/>
            <person name="van Eijk R."/>
            <person name="Schleper C."/>
            <person name="Guy L."/>
            <person name="Ettema T.J."/>
        </authorList>
    </citation>
    <scope>NUCLEOTIDE SEQUENCE</scope>
</reference>
<accession>A0A0F9MUZ0</accession>
<organism evidence="1">
    <name type="scientific">marine sediment metagenome</name>
    <dbReference type="NCBI Taxonomy" id="412755"/>
    <lineage>
        <taxon>unclassified sequences</taxon>
        <taxon>metagenomes</taxon>
        <taxon>ecological metagenomes</taxon>
    </lineage>
</organism>
<dbReference type="AlphaFoldDB" id="A0A0F9MUZ0"/>
<gene>
    <name evidence="1" type="ORF">LCGC14_1339790</name>
</gene>
<dbReference type="EMBL" id="LAZR01008181">
    <property type="protein sequence ID" value="KKM80445.1"/>
    <property type="molecule type" value="Genomic_DNA"/>
</dbReference>
<name>A0A0F9MUZ0_9ZZZZ</name>
<proteinExistence type="predicted"/>
<protein>
    <recommendedName>
        <fullName evidence="2">MSHA biogenesis protein MshK</fullName>
    </recommendedName>
</protein>
<evidence type="ECO:0000313" key="1">
    <source>
        <dbReference type="EMBL" id="KKM80445.1"/>
    </source>
</evidence>
<sequence>MLRARFYTLAFMLVIAGSGAAMAGEAMDVKSDALKRPVVKYADKPVKTITVQGTVSGGGRAFAIIDGRTYHAGDIVSGYRIVSIETGLVVFERKGVNRTVKVGP</sequence>
<evidence type="ECO:0008006" key="2">
    <source>
        <dbReference type="Google" id="ProtNLM"/>
    </source>
</evidence>